<dbReference type="InterPro" id="IPR027417">
    <property type="entry name" value="P-loop_NTPase"/>
</dbReference>
<dbReference type="InterPro" id="IPR003439">
    <property type="entry name" value="ABC_transporter-like_ATP-bd"/>
</dbReference>
<evidence type="ECO:0000313" key="8">
    <source>
        <dbReference type="Proteomes" id="UP001589568"/>
    </source>
</evidence>
<reference evidence="7 8" key="1">
    <citation type="submission" date="2024-09" db="EMBL/GenBank/DDBJ databases">
        <authorList>
            <person name="Sun Q."/>
            <person name="Mori K."/>
        </authorList>
    </citation>
    <scope>NUCLEOTIDE SEQUENCE [LARGE SCALE GENOMIC DNA]</scope>
    <source>
        <strain evidence="7 8">JCM 3324</strain>
    </source>
</reference>
<dbReference type="PROSITE" id="PS50893">
    <property type="entry name" value="ABC_TRANSPORTER_2"/>
    <property type="match status" value="1"/>
</dbReference>
<evidence type="ECO:0000259" key="6">
    <source>
        <dbReference type="PROSITE" id="PS50893"/>
    </source>
</evidence>
<dbReference type="InterPro" id="IPR017871">
    <property type="entry name" value="ABC_transporter-like_CS"/>
</dbReference>
<keyword evidence="4 7" id="KW-0067">ATP-binding</keyword>
<dbReference type="Gene3D" id="3.40.50.300">
    <property type="entry name" value="P-loop containing nucleotide triphosphate hydrolases"/>
    <property type="match status" value="1"/>
</dbReference>
<dbReference type="PANTHER" id="PTHR42711">
    <property type="entry name" value="ABC TRANSPORTER ATP-BINDING PROTEIN"/>
    <property type="match status" value="1"/>
</dbReference>
<comment type="subcellular location">
    <subcellularLocation>
        <location evidence="1">Cell membrane</location>
        <topology evidence="1">Peripheral membrane protein</topology>
    </subcellularLocation>
</comment>
<dbReference type="SMART" id="SM00382">
    <property type="entry name" value="AAA"/>
    <property type="match status" value="1"/>
</dbReference>
<keyword evidence="2" id="KW-0813">Transport</keyword>
<keyword evidence="3" id="KW-0547">Nucleotide-binding</keyword>
<dbReference type="PROSITE" id="PS00211">
    <property type="entry name" value="ABC_TRANSPORTER_1"/>
    <property type="match status" value="1"/>
</dbReference>
<accession>A0ABV5NFP0</accession>
<feature type="domain" description="ABC transporter" evidence="6">
    <location>
        <begin position="4"/>
        <end position="229"/>
    </location>
</feature>
<proteinExistence type="predicted"/>
<organism evidence="7 8">
    <name type="scientific">Nonomuraea salmonea</name>
    <dbReference type="NCBI Taxonomy" id="46181"/>
    <lineage>
        <taxon>Bacteria</taxon>
        <taxon>Bacillati</taxon>
        <taxon>Actinomycetota</taxon>
        <taxon>Actinomycetes</taxon>
        <taxon>Streptosporangiales</taxon>
        <taxon>Streptosporangiaceae</taxon>
        <taxon>Nonomuraea</taxon>
    </lineage>
</organism>
<evidence type="ECO:0000256" key="2">
    <source>
        <dbReference type="ARBA" id="ARBA00022448"/>
    </source>
</evidence>
<evidence type="ECO:0000313" key="7">
    <source>
        <dbReference type="EMBL" id="MFB9469084.1"/>
    </source>
</evidence>
<dbReference type="GO" id="GO:0005524">
    <property type="term" value="F:ATP binding"/>
    <property type="evidence" value="ECO:0007669"/>
    <property type="project" value="UniProtKB-KW"/>
</dbReference>
<keyword evidence="5" id="KW-0046">Antibiotic resistance</keyword>
<dbReference type="InterPro" id="IPR003593">
    <property type="entry name" value="AAA+_ATPase"/>
</dbReference>
<keyword evidence="8" id="KW-1185">Reference proteome</keyword>
<evidence type="ECO:0000256" key="1">
    <source>
        <dbReference type="ARBA" id="ARBA00004202"/>
    </source>
</evidence>
<evidence type="ECO:0000256" key="5">
    <source>
        <dbReference type="ARBA" id="ARBA00023251"/>
    </source>
</evidence>
<sequence length="237" mass="25588">MEAIEVKDLRKVYGSTPAVAGVTFTVHAGEIFGIAGHNGAGKTTTVECLIGLRRPDGGSVRVLGEDPARRRRAVAQRIGVQLQESALPERMKVAEALRAYAAFYRAPADWRQVMERWGLGPLARQAYGDLSGGQKQRLMLALALVGDPEVVVLDELTTGLDPVARRETWRLVNDLRASGTTVVLVSHYFDETEALCDRLAILARGRVQATGTPAEIMAATGTGSLEEAYFALEGADR</sequence>
<dbReference type="Proteomes" id="UP001589568">
    <property type="component" value="Unassembled WGS sequence"/>
</dbReference>
<evidence type="ECO:0000256" key="4">
    <source>
        <dbReference type="ARBA" id="ARBA00022840"/>
    </source>
</evidence>
<comment type="caution">
    <text evidence="7">The sequence shown here is derived from an EMBL/GenBank/DDBJ whole genome shotgun (WGS) entry which is preliminary data.</text>
</comment>
<dbReference type="CDD" id="cd03230">
    <property type="entry name" value="ABC_DR_subfamily_A"/>
    <property type="match status" value="1"/>
</dbReference>
<dbReference type="Pfam" id="PF00005">
    <property type="entry name" value="ABC_tran"/>
    <property type="match status" value="1"/>
</dbReference>
<protein>
    <submittedName>
        <fullName evidence="7">ABC transporter ATP-binding protein</fullName>
    </submittedName>
</protein>
<dbReference type="RefSeq" id="WP_379482731.1">
    <property type="nucleotide sequence ID" value="NZ_JBHMCF010000004.1"/>
</dbReference>
<dbReference type="SUPFAM" id="SSF52540">
    <property type="entry name" value="P-loop containing nucleoside triphosphate hydrolases"/>
    <property type="match status" value="1"/>
</dbReference>
<evidence type="ECO:0000256" key="3">
    <source>
        <dbReference type="ARBA" id="ARBA00022741"/>
    </source>
</evidence>
<gene>
    <name evidence="7" type="ORF">ACFFR3_06175</name>
</gene>
<dbReference type="PANTHER" id="PTHR42711:SF16">
    <property type="entry name" value="ABC TRANSPORTER ATP-BINDING PROTEIN"/>
    <property type="match status" value="1"/>
</dbReference>
<name>A0ABV5NFP0_9ACTN</name>
<dbReference type="EMBL" id="JBHMCF010000004">
    <property type="protein sequence ID" value="MFB9469084.1"/>
    <property type="molecule type" value="Genomic_DNA"/>
</dbReference>
<dbReference type="InterPro" id="IPR050763">
    <property type="entry name" value="ABC_transporter_ATP-binding"/>
</dbReference>